<gene>
    <name evidence="1" type="ORF">AMK59_3180</name>
</gene>
<dbReference type="PANTHER" id="PTHR11861">
    <property type="entry name" value="MELANOCYTE PROTEIN PMEL 17-RELATED"/>
    <property type="match status" value="1"/>
</dbReference>
<sequence>MYNIYYMRLTSQRLYFNLTDELNGQLNILQDNKTTQNFVSNNKTVVHEVSLKESDAAYLKNVSKSVLTYWFIDCEYHGVTNDFRYAHRYNRTDIQHHVEALVVAGYEPATTTTPIPTSTTTTTTTTTSTKVLIDQNKA</sequence>
<evidence type="ECO:0000313" key="2">
    <source>
        <dbReference type="Proteomes" id="UP000051574"/>
    </source>
</evidence>
<dbReference type="GO" id="GO:0005886">
    <property type="term" value="C:plasma membrane"/>
    <property type="evidence" value="ECO:0007669"/>
    <property type="project" value="TreeGrafter"/>
</dbReference>
<dbReference type="AlphaFoldDB" id="A0A0T6B3T0"/>
<evidence type="ECO:0000313" key="1">
    <source>
        <dbReference type="EMBL" id="KRT82115.1"/>
    </source>
</evidence>
<reference evidence="1 2" key="1">
    <citation type="submission" date="2015-09" db="EMBL/GenBank/DDBJ databases">
        <title>Draft genome of the scarab beetle Oryctes borbonicus.</title>
        <authorList>
            <person name="Meyer J.M."/>
            <person name="Markov G.V."/>
            <person name="Baskaran P."/>
            <person name="Herrmann M."/>
            <person name="Sommer R.J."/>
            <person name="Roedelsperger C."/>
        </authorList>
    </citation>
    <scope>NUCLEOTIDE SEQUENCE [LARGE SCALE GENOMIC DNA]</scope>
    <source>
        <strain evidence="1">OB123</strain>
        <tissue evidence="1">Whole animal</tissue>
    </source>
</reference>
<dbReference type="OrthoDB" id="6381995at2759"/>
<accession>A0A0T6B3T0</accession>
<dbReference type="Proteomes" id="UP000051574">
    <property type="component" value="Unassembled WGS sequence"/>
</dbReference>
<keyword evidence="2" id="KW-1185">Reference proteome</keyword>
<dbReference type="EMBL" id="LJIG01009920">
    <property type="protein sequence ID" value="KRT82115.1"/>
    <property type="molecule type" value="Genomic_DNA"/>
</dbReference>
<name>A0A0T6B3T0_9SCAR</name>
<comment type="caution">
    <text evidence="1">The sequence shown here is derived from an EMBL/GenBank/DDBJ whole genome shotgun (WGS) entry which is preliminary data.</text>
</comment>
<proteinExistence type="predicted"/>
<dbReference type="InterPro" id="IPR045219">
    <property type="entry name" value="PKAT"/>
</dbReference>
<protein>
    <submittedName>
        <fullName evidence="1">Uncharacterized protein</fullName>
    </submittedName>
</protein>
<dbReference type="PANTHER" id="PTHR11861:SF8">
    <property type="entry name" value="PKD DOMAIN-CONTAINING PROTEIN"/>
    <property type="match status" value="1"/>
</dbReference>
<organism evidence="1 2">
    <name type="scientific">Oryctes borbonicus</name>
    <dbReference type="NCBI Taxonomy" id="1629725"/>
    <lineage>
        <taxon>Eukaryota</taxon>
        <taxon>Metazoa</taxon>
        <taxon>Ecdysozoa</taxon>
        <taxon>Arthropoda</taxon>
        <taxon>Hexapoda</taxon>
        <taxon>Insecta</taxon>
        <taxon>Pterygota</taxon>
        <taxon>Neoptera</taxon>
        <taxon>Endopterygota</taxon>
        <taxon>Coleoptera</taxon>
        <taxon>Polyphaga</taxon>
        <taxon>Scarabaeiformia</taxon>
        <taxon>Scarabaeidae</taxon>
        <taxon>Dynastinae</taxon>
        <taxon>Oryctes</taxon>
    </lineage>
</organism>